<protein>
    <submittedName>
        <fullName evidence="1">Uncharacterized protein</fullName>
    </submittedName>
</protein>
<dbReference type="AlphaFoldDB" id="A0A0A8Y821"/>
<sequence length="34" mass="3901">MAPMRRQRSRIHKFANVDLVVTPLLILPRILSTG</sequence>
<accession>A0A0A8Y821</accession>
<reference evidence="1" key="1">
    <citation type="submission" date="2014-09" db="EMBL/GenBank/DDBJ databases">
        <authorList>
            <person name="Magalhaes I.L.F."/>
            <person name="Oliveira U."/>
            <person name="Santos F.R."/>
            <person name="Vidigal T.H.D.A."/>
            <person name="Brescovit A.D."/>
            <person name="Santos A.J."/>
        </authorList>
    </citation>
    <scope>NUCLEOTIDE SEQUENCE</scope>
    <source>
        <tissue evidence="1">Shoot tissue taken approximately 20 cm above the soil surface</tissue>
    </source>
</reference>
<dbReference type="EMBL" id="GBRH01276562">
    <property type="protein sequence ID" value="JAD21333.1"/>
    <property type="molecule type" value="Transcribed_RNA"/>
</dbReference>
<reference evidence="1" key="2">
    <citation type="journal article" date="2015" name="Data Brief">
        <title>Shoot transcriptome of the giant reed, Arundo donax.</title>
        <authorList>
            <person name="Barrero R.A."/>
            <person name="Guerrero F.D."/>
            <person name="Moolhuijzen P."/>
            <person name="Goolsby J.A."/>
            <person name="Tidwell J."/>
            <person name="Bellgard S.E."/>
            <person name="Bellgard M.I."/>
        </authorList>
    </citation>
    <scope>NUCLEOTIDE SEQUENCE</scope>
    <source>
        <tissue evidence="1">Shoot tissue taken approximately 20 cm above the soil surface</tissue>
    </source>
</reference>
<proteinExistence type="predicted"/>
<name>A0A0A8Y821_ARUDO</name>
<organism evidence="1">
    <name type="scientific">Arundo donax</name>
    <name type="common">Giant reed</name>
    <name type="synonym">Donax arundinaceus</name>
    <dbReference type="NCBI Taxonomy" id="35708"/>
    <lineage>
        <taxon>Eukaryota</taxon>
        <taxon>Viridiplantae</taxon>
        <taxon>Streptophyta</taxon>
        <taxon>Embryophyta</taxon>
        <taxon>Tracheophyta</taxon>
        <taxon>Spermatophyta</taxon>
        <taxon>Magnoliopsida</taxon>
        <taxon>Liliopsida</taxon>
        <taxon>Poales</taxon>
        <taxon>Poaceae</taxon>
        <taxon>PACMAD clade</taxon>
        <taxon>Arundinoideae</taxon>
        <taxon>Arundineae</taxon>
        <taxon>Arundo</taxon>
    </lineage>
</organism>
<evidence type="ECO:0000313" key="1">
    <source>
        <dbReference type="EMBL" id="JAD21333.1"/>
    </source>
</evidence>